<organism evidence="2 3">
    <name type="scientific">Basidiobolus ranarum</name>
    <dbReference type="NCBI Taxonomy" id="34480"/>
    <lineage>
        <taxon>Eukaryota</taxon>
        <taxon>Fungi</taxon>
        <taxon>Fungi incertae sedis</taxon>
        <taxon>Zoopagomycota</taxon>
        <taxon>Entomophthoromycotina</taxon>
        <taxon>Basidiobolomycetes</taxon>
        <taxon>Basidiobolales</taxon>
        <taxon>Basidiobolaceae</taxon>
        <taxon>Basidiobolus</taxon>
    </lineage>
</organism>
<name>A0ABR2VWF3_9FUNG</name>
<feature type="compositionally biased region" description="Polar residues" evidence="1">
    <location>
        <begin position="749"/>
        <end position="762"/>
    </location>
</feature>
<feature type="compositionally biased region" description="Polar residues" evidence="1">
    <location>
        <begin position="644"/>
        <end position="666"/>
    </location>
</feature>
<reference evidence="2 3" key="1">
    <citation type="submission" date="2023-04" db="EMBL/GenBank/DDBJ databases">
        <title>Genome of Basidiobolus ranarum AG-B5.</title>
        <authorList>
            <person name="Stajich J.E."/>
            <person name="Carter-House D."/>
            <person name="Gryganskyi A."/>
        </authorList>
    </citation>
    <scope>NUCLEOTIDE SEQUENCE [LARGE SCALE GENOMIC DNA]</scope>
    <source>
        <strain evidence="2 3">AG-B5</strain>
    </source>
</reference>
<feature type="region of interest" description="Disordered" evidence="1">
    <location>
        <begin position="749"/>
        <end position="781"/>
    </location>
</feature>
<proteinExistence type="predicted"/>
<comment type="caution">
    <text evidence="2">The sequence shown here is derived from an EMBL/GenBank/DDBJ whole genome shotgun (WGS) entry which is preliminary data.</text>
</comment>
<feature type="region of interest" description="Disordered" evidence="1">
    <location>
        <begin position="597"/>
        <end position="686"/>
    </location>
</feature>
<protein>
    <submittedName>
        <fullName evidence="2">Uncharacterized protein</fullName>
    </submittedName>
</protein>
<evidence type="ECO:0000313" key="3">
    <source>
        <dbReference type="Proteomes" id="UP001479436"/>
    </source>
</evidence>
<dbReference type="Proteomes" id="UP001479436">
    <property type="component" value="Unassembled WGS sequence"/>
</dbReference>
<evidence type="ECO:0000313" key="2">
    <source>
        <dbReference type="EMBL" id="KAK9708091.1"/>
    </source>
</evidence>
<keyword evidence="3" id="KW-1185">Reference proteome</keyword>
<feature type="region of interest" description="Disordered" evidence="1">
    <location>
        <begin position="160"/>
        <end position="181"/>
    </location>
</feature>
<gene>
    <name evidence="2" type="ORF">K7432_009835</name>
</gene>
<feature type="region of interest" description="Disordered" evidence="1">
    <location>
        <begin position="511"/>
        <end position="540"/>
    </location>
</feature>
<sequence length="797" mass="88279">MSLYGLQRYSSRNGKGPGFGTSIGVGILGRANASNFVGQKITRYAALIREGAFYLCFKNGRYLITQKPHWCTCKNERKYCACSQQTLSSSAQVPLKEQEVQARLCRKIEEDMDPVQLSMNRLFVEGDDRVFQEDEFLILQLDRSKLPRTHIIPQNIPLPDDGFSAYTSDDESDNTETSNEPTFMVLPLNNADTPSTEDVESQPINTISESLLQTNQETNQTQDPIGITLPDVSEAHFENEPKPAHVAVKLFTGTLHTEENTNPLSEEISQPTVVEEQDNNQSGFDSTHVAIKLFTGVPHTEENVEDSNRFIEKTIQPMVVEESDSNSNESNPTPVAIKLFTGIPHADKDEESSNQLCEKSLHSMVVEKKDDNQDEPEPNHVAIKLFTGVPHTEENVEDSNPFIENTIQPMVVEETDSNSNEVNSTHVAIKLFTGVPHIEENVEDSNPFVEKTLHSMIVEETDSNENKPEPAHMAIQLFTGTPRTEENLKNSNQLSEEILHSMMIEQISNQNPIDPVEDNSDSQSVKSPVEASFESTLAKDGETKEADLSVAFSLELGSDVLEGNRALEHMVLESTFSNEEINSLSDSGYLEASSKNHHLEASSKNHHLESSEDKSLPSIAEETKEEPLGGEKCSTPTTPPTTPFRSINSSTRTVESLQSVSQPTTPRSRHHSNNSQTSKNSVRSLTSSIYSKLKTSKSLDLLHTPVSEASSSSSKKKKGLMNSLKRPVRNLTRSATELFHLSPKQLSITHSPITTPVESPSTPIDAPVEQGNLTPTKKKKGILSSTKKFFRKHSTST</sequence>
<dbReference type="EMBL" id="JASJQH010007510">
    <property type="protein sequence ID" value="KAK9708091.1"/>
    <property type="molecule type" value="Genomic_DNA"/>
</dbReference>
<accession>A0ABR2VWF3</accession>
<feature type="compositionally biased region" description="Basic and acidic residues" evidence="1">
    <location>
        <begin position="597"/>
        <end position="629"/>
    </location>
</feature>
<evidence type="ECO:0000256" key="1">
    <source>
        <dbReference type="SAM" id="MobiDB-lite"/>
    </source>
</evidence>
<feature type="compositionally biased region" description="Polar residues" evidence="1">
    <location>
        <begin position="673"/>
        <end position="686"/>
    </location>
</feature>